<evidence type="ECO:0000259" key="6">
    <source>
        <dbReference type="PROSITE" id="PS52012"/>
    </source>
</evidence>
<evidence type="ECO:0000313" key="8">
    <source>
        <dbReference type="Proteomes" id="UP000663853"/>
    </source>
</evidence>
<gene>
    <name evidence="7" type="ORF">RDB_LOCUS179752</name>
</gene>
<evidence type="ECO:0000256" key="2">
    <source>
        <dbReference type="ARBA" id="ARBA00022525"/>
    </source>
</evidence>
<keyword evidence="3 5" id="KW-0732">Signal</keyword>
<reference evidence="7" key="1">
    <citation type="submission" date="2021-01" db="EMBL/GenBank/DDBJ databases">
        <authorList>
            <person name="Kaushik A."/>
        </authorList>
    </citation>
    <scope>NUCLEOTIDE SEQUENCE</scope>
    <source>
        <strain evidence="7">AG6-10EEA</strain>
    </source>
</reference>
<keyword evidence="4" id="KW-1015">Disulfide bond</keyword>
<keyword evidence="2" id="KW-0964">Secreted</keyword>
<evidence type="ECO:0000256" key="3">
    <source>
        <dbReference type="ARBA" id="ARBA00022729"/>
    </source>
</evidence>
<comment type="caution">
    <text evidence="7">The sequence shown here is derived from an EMBL/GenBank/DDBJ whole genome shotgun (WGS) entry which is preliminary data.</text>
</comment>
<dbReference type="AlphaFoldDB" id="A0A8H3HSS2"/>
<protein>
    <recommendedName>
        <fullName evidence="6">CFEM domain-containing protein</fullName>
    </recommendedName>
</protein>
<dbReference type="PROSITE" id="PS52012">
    <property type="entry name" value="CFEM"/>
    <property type="match status" value="1"/>
</dbReference>
<proteinExistence type="predicted"/>
<dbReference type="GO" id="GO:0005576">
    <property type="term" value="C:extracellular region"/>
    <property type="evidence" value="ECO:0007669"/>
    <property type="project" value="UniProtKB-SubCell"/>
</dbReference>
<evidence type="ECO:0000256" key="5">
    <source>
        <dbReference type="SAM" id="SignalP"/>
    </source>
</evidence>
<dbReference type="Proteomes" id="UP000663853">
    <property type="component" value="Unassembled WGS sequence"/>
</dbReference>
<comment type="subcellular location">
    <subcellularLocation>
        <location evidence="1">Secreted</location>
    </subcellularLocation>
</comment>
<feature type="signal peptide" evidence="5">
    <location>
        <begin position="1"/>
        <end position="17"/>
    </location>
</feature>
<evidence type="ECO:0000313" key="7">
    <source>
        <dbReference type="EMBL" id="CAE6536190.1"/>
    </source>
</evidence>
<dbReference type="InterPro" id="IPR008427">
    <property type="entry name" value="Extracellular_membr_CFEM_dom"/>
</dbReference>
<feature type="chain" id="PRO_5034516623" description="CFEM domain-containing protein" evidence="5">
    <location>
        <begin position="18"/>
        <end position="239"/>
    </location>
</feature>
<name>A0A8H3HSS2_9AGAM</name>
<accession>A0A8H3HSS2</accession>
<sequence length="239" mass="22797">MQFITVALLAVASLTNAQSVPASAPGCVKYCLRIAREQTPSACNWAGWCATSGFQDSVTNCYSNICGSANQELGAQIYQQICSQAGSDTTCPSGSASASAPVSSAISSVSESATSVASSVASSASDVVTTIGGIATTIPASVTSSIADGLSSSAAQASSSVESASSSVASAISTATAPVSSAISAILSSAASVVSSATGGGASATQSSNAASALGLPSHGQVASLGAVFIGVAAGAFML</sequence>
<evidence type="ECO:0000256" key="4">
    <source>
        <dbReference type="ARBA" id="ARBA00023157"/>
    </source>
</evidence>
<organism evidence="7 8">
    <name type="scientific">Rhizoctonia solani</name>
    <dbReference type="NCBI Taxonomy" id="456999"/>
    <lineage>
        <taxon>Eukaryota</taxon>
        <taxon>Fungi</taxon>
        <taxon>Dikarya</taxon>
        <taxon>Basidiomycota</taxon>
        <taxon>Agaricomycotina</taxon>
        <taxon>Agaricomycetes</taxon>
        <taxon>Cantharellales</taxon>
        <taxon>Ceratobasidiaceae</taxon>
        <taxon>Rhizoctonia</taxon>
    </lineage>
</organism>
<dbReference type="EMBL" id="CAJMXA010004164">
    <property type="protein sequence ID" value="CAE6536190.1"/>
    <property type="molecule type" value="Genomic_DNA"/>
</dbReference>
<evidence type="ECO:0000256" key="1">
    <source>
        <dbReference type="ARBA" id="ARBA00004613"/>
    </source>
</evidence>
<feature type="domain" description="CFEM" evidence="6">
    <location>
        <begin position="1"/>
        <end position="109"/>
    </location>
</feature>